<dbReference type="RefSeq" id="XP_004492408.1">
    <property type="nucleotide sequence ID" value="XM_004492351.3"/>
</dbReference>
<proteinExistence type="predicted"/>
<dbReference type="RefSeq" id="XP_073222858.1">
    <property type="nucleotide sequence ID" value="XM_073366757.1"/>
</dbReference>
<dbReference type="AlphaFoldDB" id="A0A1S2XRD3"/>
<evidence type="ECO:0000256" key="2">
    <source>
        <dbReference type="SAM" id="MobiDB-lite"/>
    </source>
</evidence>
<reference evidence="5 6" key="2">
    <citation type="submission" date="2023-09" db="UniProtKB">
        <authorList>
            <consortium name="RefSeq"/>
        </authorList>
    </citation>
    <scope>IDENTIFICATION</scope>
    <source>
        <tissue evidence="5 6">Etiolated seedlings</tissue>
    </source>
</reference>
<evidence type="ECO:0000313" key="4">
    <source>
        <dbReference type="Proteomes" id="UP000087171"/>
    </source>
</evidence>
<feature type="region of interest" description="Disordered" evidence="2">
    <location>
        <begin position="35"/>
        <end position="55"/>
    </location>
</feature>
<dbReference type="PaxDb" id="3827-XP_004492407.1"/>
<evidence type="ECO:0000313" key="10">
    <source>
        <dbReference type="RefSeq" id="XP_027188617.1"/>
    </source>
</evidence>
<dbReference type="eggNOG" id="ENOG502RY62">
    <property type="taxonomic scope" value="Eukaryota"/>
</dbReference>
<evidence type="ECO:0000313" key="7">
    <source>
        <dbReference type="RefSeq" id="XP_004492409.1"/>
    </source>
</evidence>
<evidence type="ECO:0000313" key="6">
    <source>
        <dbReference type="RefSeq" id="XP_004492408.1"/>
    </source>
</evidence>
<evidence type="ECO:0000313" key="8">
    <source>
        <dbReference type="RefSeq" id="XP_027188615.1"/>
    </source>
</evidence>
<evidence type="ECO:0000256" key="1">
    <source>
        <dbReference type="ARBA" id="ARBA00023242"/>
    </source>
</evidence>
<reference evidence="4" key="1">
    <citation type="journal article" date="2013" name="Nat. Biotechnol.">
        <title>Draft genome sequence of chickpea (Cicer arietinum) provides a resource for trait improvement.</title>
        <authorList>
            <person name="Varshney R.K."/>
            <person name="Song C."/>
            <person name="Saxena R.K."/>
            <person name="Azam S."/>
            <person name="Yu S."/>
            <person name="Sharpe A.G."/>
            <person name="Cannon S."/>
            <person name="Baek J."/>
            <person name="Rosen B.D."/>
            <person name="Tar'an B."/>
            <person name="Millan T."/>
            <person name="Zhang X."/>
            <person name="Ramsay L.D."/>
            <person name="Iwata A."/>
            <person name="Wang Y."/>
            <person name="Nelson W."/>
            <person name="Farmer A.D."/>
            <person name="Gaur P.M."/>
            <person name="Soderlund C."/>
            <person name="Penmetsa R.V."/>
            <person name="Xu C."/>
            <person name="Bharti A.K."/>
            <person name="He W."/>
            <person name="Winter P."/>
            <person name="Zhao S."/>
            <person name="Hane J.K."/>
            <person name="Carrasquilla-Garcia N."/>
            <person name="Condie J.A."/>
            <person name="Upadhyaya H.D."/>
            <person name="Luo M.C."/>
            <person name="Thudi M."/>
            <person name="Gowda C.L."/>
            <person name="Singh N.P."/>
            <person name="Lichtenzveig J."/>
            <person name="Gali K.K."/>
            <person name="Rubio J."/>
            <person name="Nadarajan N."/>
            <person name="Dolezel J."/>
            <person name="Bansal K.C."/>
            <person name="Xu X."/>
            <person name="Edwards D."/>
            <person name="Zhang G."/>
            <person name="Kahl G."/>
            <person name="Gil J."/>
            <person name="Singh K.B."/>
            <person name="Datta S.K."/>
            <person name="Jackson S.A."/>
            <person name="Wang J."/>
            <person name="Cook D.R."/>
        </authorList>
    </citation>
    <scope>NUCLEOTIDE SEQUENCE [LARGE SCALE GENOMIC DNA]</scope>
    <source>
        <strain evidence="4">cv. CDC Frontier</strain>
    </source>
</reference>
<dbReference type="Proteomes" id="UP000087171">
    <property type="component" value="Chromosome Ca3"/>
</dbReference>
<sequence length="415" mass="47488">MLVNALPWVEQLDMKNMLLGCFEDKATMILSRDQTFKPSDKKSSQHKHQNRKHNVHVLLNSSSKNPKKRKLEQYINDGKFATSCKLINKEKYGSENVKYQKRNPSPHHSCSTLPGRKNIIVQETQEYGFPAQNDKTEFCGINMEDYSHLSDTNDSIKGPSIKNQGSLNIQARGLMPSISYSSSNKTSIEEKEKMEFLKILVEEAFINSKTSHLLYSKEADVKLIHSSKNFLPARSNHLPRPVIPVGPRFQAEIPKWEGTTNLKQYNSDDCLKWLGIQIWPMPNVSKTNAKGIGKGRHDSCSCHNPKSVDCVQKHVSEARECLKSKINTAFSNWKFDDMGEDVSKSWTMEEQTAFESLVKSNPLSSDTKFWKLKMKKYFPSKSMKCMINYYYNVYIPRCMSKATRSPFGAFDGEPK</sequence>
<dbReference type="GeneID" id="101501452"/>
<dbReference type="RefSeq" id="XP_027188615.1">
    <property type="nucleotide sequence ID" value="XM_027332814.1"/>
</dbReference>
<dbReference type="RefSeq" id="XP_004492409.1">
    <property type="nucleotide sequence ID" value="XM_004492352.3"/>
</dbReference>
<dbReference type="RefSeq" id="XP_027188616.1">
    <property type="nucleotide sequence ID" value="XM_027332815.1"/>
</dbReference>
<organism evidence="6">
    <name type="scientific">Cicer arietinum</name>
    <name type="common">Chickpea</name>
    <name type="synonym">Garbanzo</name>
    <dbReference type="NCBI Taxonomy" id="3827"/>
    <lineage>
        <taxon>Eukaryota</taxon>
        <taxon>Viridiplantae</taxon>
        <taxon>Streptophyta</taxon>
        <taxon>Embryophyta</taxon>
        <taxon>Tracheophyta</taxon>
        <taxon>Spermatophyta</taxon>
        <taxon>Magnoliopsida</taxon>
        <taxon>eudicotyledons</taxon>
        <taxon>Gunneridae</taxon>
        <taxon>Pentapetalae</taxon>
        <taxon>rosids</taxon>
        <taxon>fabids</taxon>
        <taxon>Fabales</taxon>
        <taxon>Fabaceae</taxon>
        <taxon>Papilionoideae</taxon>
        <taxon>50 kb inversion clade</taxon>
        <taxon>NPAAA clade</taxon>
        <taxon>Hologalegina</taxon>
        <taxon>IRL clade</taxon>
        <taxon>Cicereae</taxon>
        <taxon>Cicer</taxon>
    </lineage>
</organism>
<feature type="compositionally biased region" description="Basic residues" evidence="2">
    <location>
        <begin position="44"/>
        <end position="55"/>
    </location>
</feature>
<evidence type="ECO:0000313" key="9">
    <source>
        <dbReference type="RefSeq" id="XP_027188616.1"/>
    </source>
</evidence>
<keyword evidence="4" id="KW-1185">Reference proteome</keyword>
<evidence type="ECO:0000259" key="3">
    <source>
        <dbReference type="SMART" id="SM01189"/>
    </source>
</evidence>
<dbReference type="RefSeq" id="XP_073222859.1">
    <property type="nucleotide sequence ID" value="XM_073366758.1"/>
</dbReference>
<feature type="domain" description="ELM2" evidence="3">
    <location>
        <begin position="243"/>
        <end position="297"/>
    </location>
</feature>
<dbReference type="SMART" id="SM01189">
    <property type="entry name" value="ELM2"/>
    <property type="match status" value="1"/>
</dbReference>
<protein>
    <submittedName>
        <fullName evidence="5 7">Uncharacterized protein LOC101501452 isoform X1</fullName>
    </submittedName>
    <submittedName>
        <fullName evidence="6">Uncharacterized protein LOC101501452 isoform X2</fullName>
    </submittedName>
</protein>
<dbReference type="PANTHER" id="PTHR46872">
    <property type="entry name" value="DNA BINDING PROTEIN"/>
    <property type="match status" value="1"/>
</dbReference>
<dbReference type="RefSeq" id="XP_004492407.1">
    <property type="nucleotide sequence ID" value="XM_004492350.3"/>
</dbReference>
<gene>
    <name evidence="5 6 7 8 9 10" type="primary">LOC101501452</name>
</gene>
<dbReference type="KEGG" id="cam:101501452"/>
<dbReference type="RefSeq" id="XP_027188617.1">
    <property type="nucleotide sequence ID" value="XM_027332816.1"/>
</dbReference>
<evidence type="ECO:0000313" key="5">
    <source>
        <dbReference type="RefSeq" id="XP_004492407.1"/>
    </source>
</evidence>
<name>A0A1S2XRD3_CICAR</name>
<dbReference type="STRING" id="3827.A0A1S2XRD3"/>
<accession>A0A1S2XRD3</accession>
<keyword evidence="1" id="KW-0539">Nucleus</keyword>
<dbReference type="PANTHER" id="PTHR46872:SF10">
    <property type="entry name" value="MYB-LIKE DOMAIN-CONTAINING PROTEIN"/>
    <property type="match status" value="1"/>
</dbReference>
<dbReference type="OrthoDB" id="1938526at2759"/>
<dbReference type="InterPro" id="IPR000949">
    <property type="entry name" value="ELM2_dom"/>
</dbReference>